<feature type="region of interest" description="Disordered" evidence="4">
    <location>
        <begin position="3704"/>
        <end position="3726"/>
    </location>
</feature>
<dbReference type="Proteomes" id="UP001635816">
    <property type="component" value="Unassembled WGS sequence"/>
</dbReference>
<keyword evidence="2" id="KW-0596">Phosphopantetheine</keyword>
<dbReference type="SMART" id="SM01294">
    <property type="entry name" value="PKS_PP_betabranch"/>
    <property type="match status" value="1"/>
</dbReference>
<dbReference type="Gene3D" id="3.30.559.30">
    <property type="entry name" value="Nonribosomal peptide synthetase, condensation domain"/>
    <property type="match status" value="3"/>
</dbReference>
<evidence type="ECO:0000313" key="7">
    <source>
        <dbReference type="Proteomes" id="UP001635816"/>
    </source>
</evidence>
<dbReference type="Gene3D" id="3.30.300.30">
    <property type="match status" value="4"/>
</dbReference>
<dbReference type="Gene3D" id="3.40.50.980">
    <property type="match status" value="6"/>
</dbReference>
<dbReference type="InterPro" id="IPR006162">
    <property type="entry name" value="Ppantetheine_attach_site"/>
</dbReference>
<dbReference type="RefSeq" id="WP_409545379.1">
    <property type="nucleotide sequence ID" value="NZ_JBKBDD010000017.1"/>
</dbReference>
<dbReference type="SUPFAM" id="SSF52777">
    <property type="entry name" value="CoA-dependent acyltransferases"/>
    <property type="match status" value="6"/>
</dbReference>
<dbReference type="InterPro" id="IPR029058">
    <property type="entry name" value="AB_hydrolase_fold"/>
</dbReference>
<feature type="non-terminal residue" evidence="6">
    <location>
        <position position="1"/>
    </location>
</feature>
<dbReference type="InterPro" id="IPR020845">
    <property type="entry name" value="AMP-binding_CS"/>
</dbReference>
<dbReference type="CDD" id="cd19540">
    <property type="entry name" value="LCL_NRPS-like"/>
    <property type="match status" value="3"/>
</dbReference>
<name>A0ABW9LKB7_9MYCO</name>
<dbReference type="Gene3D" id="2.30.38.10">
    <property type="entry name" value="Luciferase, Domain 3"/>
    <property type="match status" value="4"/>
</dbReference>
<reference evidence="6 7" key="1">
    <citation type="submission" date="2024-12" db="EMBL/GenBank/DDBJ databases">
        <title>The coexistence of Mycolicibacterium septicum and Mycolicibacterium nivoides in clinical samples.</title>
        <authorList>
            <person name="Wang C."/>
            <person name="Feng Y."/>
            <person name="Zong Z."/>
        </authorList>
    </citation>
    <scope>NUCLEOTIDE SEQUENCE [LARGE SCALE GENOMIC DNA]</scope>
    <source>
        <strain evidence="6 7">120309</strain>
    </source>
</reference>
<feature type="domain" description="Carrier" evidence="5">
    <location>
        <begin position="3340"/>
        <end position="3415"/>
    </location>
</feature>
<dbReference type="InterPro" id="IPR010071">
    <property type="entry name" value="AA_adenyl_dom"/>
</dbReference>
<dbReference type="InterPro" id="IPR045851">
    <property type="entry name" value="AMP-bd_C_sf"/>
</dbReference>
<keyword evidence="7" id="KW-1185">Reference proteome</keyword>
<dbReference type="NCBIfam" id="TIGR01733">
    <property type="entry name" value="AA-adenyl-dom"/>
    <property type="match status" value="3"/>
</dbReference>
<evidence type="ECO:0000259" key="5">
    <source>
        <dbReference type="PROSITE" id="PS50075"/>
    </source>
</evidence>
<comment type="cofactor">
    <cofactor evidence="1">
        <name>pantetheine 4'-phosphate</name>
        <dbReference type="ChEBI" id="CHEBI:47942"/>
    </cofactor>
</comment>
<dbReference type="Pfam" id="PF13193">
    <property type="entry name" value="AMP-binding_C"/>
    <property type="match status" value="4"/>
</dbReference>
<dbReference type="InterPro" id="IPR001031">
    <property type="entry name" value="Thioesterase"/>
</dbReference>
<dbReference type="EMBL" id="JBKBDD010000017">
    <property type="protein sequence ID" value="MFN6547689.1"/>
    <property type="molecule type" value="Genomic_DNA"/>
</dbReference>
<dbReference type="Gene3D" id="3.40.50.1820">
    <property type="entry name" value="alpha/beta hydrolase"/>
    <property type="match status" value="1"/>
</dbReference>
<dbReference type="InterPro" id="IPR009081">
    <property type="entry name" value="PP-bd_ACP"/>
</dbReference>
<protein>
    <submittedName>
        <fullName evidence="6">Amino acid adenylation domain-containing protein</fullName>
    </submittedName>
</protein>
<dbReference type="PROSITE" id="PS50075">
    <property type="entry name" value="CARRIER"/>
    <property type="match status" value="4"/>
</dbReference>
<dbReference type="SMART" id="SM00823">
    <property type="entry name" value="PKS_PP"/>
    <property type="match status" value="4"/>
</dbReference>
<keyword evidence="3" id="KW-0597">Phosphoprotein</keyword>
<organism evidence="6 7">
    <name type="scientific">Mycolicibacterium nivoides</name>
    <dbReference type="NCBI Taxonomy" id="2487344"/>
    <lineage>
        <taxon>Bacteria</taxon>
        <taxon>Bacillati</taxon>
        <taxon>Actinomycetota</taxon>
        <taxon>Actinomycetes</taxon>
        <taxon>Mycobacteriales</taxon>
        <taxon>Mycobacteriaceae</taxon>
        <taxon>Mycolicibacterium</taxon>
    </lineage>
</organism>
<dbReference type="InterPro" id="IPR020806">
    <property type="entry name" value="PKS_PP-bd"/>
</dbReference>
<dbReference type="Pfam" id="PF00501">
    <property type="entry name" value="AMP-binding"/>
    <property type="match status" value="3"/>
</dbReference>
<dbReference type="InterPro" id="IPR001242">
    <property type="entry name" value="Condensation_dom"/>
</dbReference>
<dbReference type="NCBIfam" id="NF003417">
    <property type="entry name" value="PRK04813.1"/>
    <property type="match status" value="4"/>
</dbReference>
<dbReference type="Gene3D" id="3.30.559.10">
    <property type="entry name" value="Chloramphenicol acetyltransferase-like domain"/>
    <property type="match status" value="3"/>
</dbReference>
<feature type="domain" description="Carrier" evidence="5">
    <location>
        <begin position="1235"/>
        <end position="1310"/>
    </location>
</feature>
<evidence type="ECO:0000256" key="4">
    <source>
        <dbReference type="SAM" id="MobiDB-lite"/>
    </source>
</evidence>
<dbReference type="PROSITE" id="PS00455">
    <property type="entry name" value="AMP_BINDING"/>
    <property type="match status" value="3"/>
</dbReference>
<dbReference type="PROSITE" id="PS00012">
    <property type="entry name" value="PHOSPHOPANTETHEINE"/>
    <property type="match status" value="4"/>
</dbReference>
<evidence type="ECO:0000256" key="3">
    <source>
        <dbReference type="ARBA" id="ARBA00022553"/>
    </source>
</evidence>
<dbReference type="Pfam" id="PF00668">
    <property type="entry name" value="Condensation"/>
    <property type="match status" value="3"/>
</dbReference>
<dbReference type="Pfam" id="PF00550">
    <property type="entry name" value="PP-binding"/>
    <property type="match status" value="4"/>
</dbReference>
<dbReference type="SUPFAM" id="SSF53474">
    <property type="entry name" value="alpha/beta-Hydrolases"/>
    <property type="match status" value="1"/>
</dbReference>
<dbReference type="PANTHER" id="PTHR45527:SF1">
    <property type="entry name" value="FATTY ACID SYNTHASE"/>
    <property type="match status" value="1"/>
</dbReference>
<dbReference type="InterPro" id="IPR025110">
    <property type="entry name" value="AMP-bd_C"/>
</dbReference>
<dbReference type="SUPFAM" id="SSF47336">
    <property type="entry name" value="ACP-like"/>
    <property type="match status" value="4"/>
</dbReference>
<accession>A0ABW9LKB7</accession>
<evidence type="ECO:0000256" key="1">
    <source>
        <dbReference type="ARBA" id="ARBA00001957"/>
    </source>
</evidence>
<feature type="domain" description="Carrier" evidence="5">
    <location>
        <begin position="2290"/>
        <end position="2365"/>
    </location>
</feature>
<dbReference type="Gene3D" id="1.10.1200.10">
    <property type="entry name" value="ACP-like"/>
    <property type="match status" value="3"/>
</dbReference>
<comment type="caution">
    <text evidence="6">The sequence shown here is derived from an EMBL/GenBank/DDBJ whole genome shotgun (WGS) entry which is preliminary data.</text>
</comment>
<evidence type="ECO:0000256" key="2">
    <source>
        <dbReference type="ARBA" id="ARBA00022450"/>
    </source>
</evidence>
<dbReference type="Pfam" id="PF00975">
    <property type="entry name" value="Thioesterase"/>
    <property type="match status" value="1"/>
</dbReference>
<dbReference type="PANTHER" id="PTHR45527">
    <property type="entry name" value="NONRIBOSOMAL PEPTIDE SYNTHETASE"/>
    <property type="match status" value="1"/>
</dbReference>
<gene>
    <name evidence="6" type="ORF">ACK4CT_31305</name>
</gene>
<evidence type="ECO:0000313" key="6">
    <source>
        <dbReference type="EMBL" id="MFN6547689.1"/>
    </source>
</evidence>
<sequence length="3726" mass="398316">LDHSLQPVPVGVVGELYVVGAGLGCGYWRRGGLTSTRFVACPFGGNRSRMYRTGDLASWGSDGQLHYLGRADEQVKIRGYRIELGEIQSVLADLDGVDQAAVIAREDRPGEKRLVGYVTESVSGTVDSARVRAALAERLPGYMVPAAVVVLDVLPLTVNGKLDRQALPAPEYVDLDRYRAPSTPTEEALAGIYAQVLGLERVGVDDSFFDLGGDSLSATRLVNTVNANLGADLAVRAVFEAPSVAELAARVGECSGGREPLVAQQRPDVIPLSYAQQRLWFLDQLEGPSPIYNMAVALRITGGLNVDALGEALADVVGRHESLRTVYRAVDGVPRQLVLPVEQADFGWQVIDAVGWSMAELREAIDAVAGYTFDLSAEIPLQARLFRVDDDECVLAGVVHHIAADGWSVAPLVADLQAAYAARSGGQAPQWVPLPVQYVDYTLWQQNWLGVESDPDSVISGQLEYWKRALAGLPERLELPTDRPYPPTADYVGAIAEVDWPVELHQRVRELARQCNVTTYMVVQAALAMLLSKLCASSDVAVGVPIAGRGDAALDSVVGFFVNTLVLRVDLAGDPTVSDVVEQVRQRSLGALEHQDVPFEVLVDRLKPARSLAHHPLVQVGLAWQNFTTDAVAESRLGEARVSPLSVDTHVARMDLTFSLSERWGEDGGPAGIGGTVEFRTDVFDTGTIEVLIERLQRVLAAITADPGQLLSTLDLLDEGVRARLDDLSNRDVLSLSVPAESIVATFAEQVGRTPDAVALVCGGRSWTYRELDEASNRLAHCLTGLGAGPGRCVALLFPRCAEAIVSIVAVLKAGAAYVPIDPMHPDVRIQFMFEDAQPVAVVTTAGLAGRLADRGVMVVEVDDPRIAAQPSCALPAAAAPDDIAYLIYTSGTTGVPKGVAVAQQNVTQFVGSLDRHLSPQVWAQWHSYSFDVSVWEIWGALLHGGRLVVVPEAVASSPQDFHALLVAENVTVLSQTPSAVGMLSPQGLESAALVVAGEACSTEVMDQWATSGRVMINAYGPTEATVYATISSPLRAGAGVVPIGSPVPGAAAFVLDPWLREVPAGVVGELYIAGRGVAYGYARRGGLTASRFVACPFGAPGARMYSTGDLVRWGPDGQLQYLGRADEQVKIRGYRIELGEIQTALAEVDGVQQAAVVAREDRPADKRLIGYVTETVTGAIDPSAVRRALGERLPGYMVPAAVVVLDAIPLTVNGKLDRRALPAPDYADVDSYRSPTTTVEEILTGIYAQVLGLDRVGIDDSFFDLGGDSLSAMRLINTVNASLGSDVAVRQVFEAPTVAELAARVGESSSRREPLIPQQRPAVIPLSYAQQRLWFLHQLEGPSAIYNMPTAYRISGKLDVEALGAALADVVGRHESLRTLFPAVDGVPRQVVVPADQTDIGWRVVDATGWSVDRLREAVGAIIGYNFDLSAETPLRATLFRVGVDEHVLVAVVHHIAGDGWSIGPLVRDLGVAYASRCAGQAPGWTPLPVQYVDYTLWQREHLGDLTDPDSRIAGQLAYWEQALAGLPERLELPTDRPYPPVADHRGATVMVDWPAELQQQIARVAREHNATSFMVVQAALAVLLSNLSGSSDVAVGFPIAGRSDPAMDPLVGFFVNTLVLRVELNGDPTVAELLTQVRRRSLAAYEHQDVPFEVLVERLNPTRSLAHHPLVQVMLAWQNLPWRGDSQADSPSLGEVQISPLTADTQTARADLTFALAERWNESGEPAGITGSVEFRTDVFDAAGIDALIVRLEQVLAAITADPKRLLSSVDVLDIGERAVLDRFGNRAVLTMPAPAAVSIPEVLAEQVARTPDVVALVCGGRSWTYRELDEASNRLAHWLIGLGAGPGESVALLFPRCAEAIVSIVAVLKSGAAYVPIDPMHPDARVRLMLADATPVAAVTTGGLAGRLTECDVVVVDVEDPRVAAQPGSPVAVPTPDDIAYLIYTSGTTGVPKGVAVPHSNITQMSECVGGAGLPYAGVWAQCHSYSFDVSVWEMFGALLNGGRLAIIPEAMASSPDDFHALLVAEQVSVLSQTPSAVAMLSPEGLELAALVVGGEACPTELVDRWAPGRVMVDSYGPTETTVCATISAPLRPGSGVVPIGSPVPGAALFVLDRWLRPVPPGVVGELYVAGRGAAYGYARRSGLTASRFVACPFGQSGARMYRTGDLVSWGADGQLRYQGRADEQTKIRGYRIELGEIQTVLAGLEGVGQAAVIVREDRPGDQRLVGYVTGAADPVELRTQLSQRLPAYMVPAIVVVVEALPLTVNGKLDKRALPVPEYIDVDRYRAPTNPTEEILVGMYARVLGLARVGVDDSFFDLGGDSLSATRLINAVNTTLDADLAVRAVFEAPAVAQLATRIGEGVRVRAPLTPRQHPAVIPLSYAQQRLWFLEQLQGPSPIYNIPVAYRISGGLDVDAVRRALADVVGRHESLRTVFPAVDGVPRQTVVPVEHAELGWQIVDASGWPGNRLEEAVGAAVGQAFDLAVEIPLRATIFRIAEDEHLLVAVVHHIAADGWSVAPLVRDLGVAYAARSGGHAPEWSPLPVQYVDFTLWQREQLGELSDPDSRVAAQVSYWEHALAGLPERMELPTDRPYPLVADHQGASVAVAWPAQLQEQIVRMARSHDATSFMVVQAALAALLGKLSGSCDVAVGFPIAGRSDPALDELVGFFVNTLVLRVDLAGDPTLADVVGQVRQRSLAAFEHQDVPFEVLVERLNPTRSLSHHPLVQVMLAWQNPAGDPPAESGDGSVRAAPLVAETHTARMDLVFSLGERFSGDGESAGIAGSVEFRTDVFDAGSVETLIGRLQRVLEVLTADPARSLSSVDVVDVVEHGRLDEVGNRAALTESVPAAVSIPAVFAEQAARNPNAVAVTCAGRSLTYRELDEASNRLAHMLVALGAGPGQCVALLVERSAAAITAILAVLKSGAAYMPIDPMHPDTRVEFMMRDAEPVAVVTMDGLAGRLIDCGVTVVDVADPRIAAQPGSALLLPDAGDFAYVIYTSGTTGVPKGVAVPHGNVTGLLGSLDVGLPVAGVWSQWHSYAFDVSVWEIFGALLGGGRLVVVPDVVAGSPDDLHALLVAERVSVVNQTPSAAAALSSQGLESAALVVAGEACPVELVDRWAPGRVMVNGYGPTETWYTSFSAPLVAGSQTVPIGAPIAGAAFFVLDEWLCEVPFGVVGELYVAGRGVACGYVGRGGLTGSRFVACPFGGNGVRMYRTGDLVSWGVDGQLRYLGRADEQVKIRGYRVELGEVQAVLADVVGVDQAAVIAREDRPGDKRLVGYVTGAVEPARVRAWLAERLPGYMVPAAVVVLESLPLTVNGKLDRRALPAPDYVEADRYRAPSNSTEQTVAKIYAEVLGLGRVGVDDSFFDLGGDSLLATRLIAAINASLDTHLPVRTIFGAPTVSALAQQVGRQDGADEVIPVETLKAGHGIPWCCIHDGYGLSWSYRALSDHLDGPIIGINQVPRDGENEAESIRDMAANYADRLQAFYPEGPYKLLGWSFGGVVAHAMAVELQARGCEVQQLVLLDPTVNIKRVVSSNLSWGQSHVLKHVLKARGVDIPRRWGHLSYRDVEEILRRHGSGELALPPNQLVDFMTQSLNANWSLLLGHQPDIFDGDMVIFSAARRIKIPRIRVRRPGALARMAFRYQQQSWRPYVSGDLTEYPVDCTHYEMLAASSLSSYGNQLKNIQDQKIQNPTREAVHVGGFRGPRSGIPHGDLTQCPPRLR</sequence>
<dbReference type="InterPro" id="IPR023213">
    <property type="entry name" value="CAT-like_dom_sf"/>
</dbReference>
<proteinExistence type="predicted"/>
<feature type="domain" description="Carrier" evidence="5">
    <location>
        <begin position="180"/>
        <end position="255"/>
    </location>
</feature>
<dbReference type="SUPFAM" id="SSF56801">
    <property type="entry name" value="Acetyl-CoA synthetase-like"/>
    <property type="match status" value="4"/>
</dbReference>
<dbReference type="InterPro" id="IPR000873">
    <property type="entry name" value="AMP-dep_synth/lig_dom"/>
</dbReference>
<dbReference type="InterPro" id="IPR036736">
    <property type="entry name" value="ACP-like_sf"/>
</dbReference>